<dbReference type="InterPro" id="IPR013083">
    <property type="entry name" value="Znf_RING/FYVE/PHD"/>
</dbReference>
<sequence length="249" mass="28069">MDHPSGSISFDNNLTPLELELKQILEGDMSDLQRGKMLLELDLNNPPVAFDYGRSHHANVHNHHHHHHHHFGRSHSVVPKDFEVIDDDVAIISSRIFAEAKNNPSRNLEVREVAEVGTEVNTSRAAASTSYPIQRNKRRRLLRNQAVLNWELYMNSEESPKVDQIKNDTPILAASEIVAPPPPPPAPPVPSFNCPICIGPMSEETSTKCGHIFCKKCIEAAIKVQHKCPTCRHKLRMKDIIRIYLPTSI</sequence>
<keyword evidence="2 4" id="KW-0863">Zinc-finger</keyword>
<evidence type="ECO:0000256" key="1">
    <source>
        <dbReference type="ARBA" id="ARBA00022723"/>
    </source>
</evidence>
<gene>
    <name evidence="6" type="ORF">G4B88_004856</name>
</gene>
<dbReference type="PROSITE" id="PS00518">
    <property type="entry name" value="ZF_RING_1"/>
    <property type="match status" value="1"/>
</dbReference>
<dbReference type="PANTHER" id="PTHR47094:SF16">
    <property type="entry name" value="E3 UBIQUITIN-PROTEIN LIGASE RNF4-LIKE ISOFORM X1"/>
    <property type="match status" value="1"/>
</dbReference>
<name>A0A7J6FV16_CANSA</name>
<organism evidence="6 7">
    <name type="scientific">Cannabis sativa</name>
    <name type="common">Hemp</name>
    <name type="synonym">Marijuana</name>
    <dbReference type="NCBI Taxonomy" id="3483"/>
    <lineage>
        <taxon>Eukaryota</taxon>
        <taxon>Viridiplantae</taxon>
        <taxon>Streptophyta</taxon>
        <taxon>Embryophyta</taxon>
        <taxon>Tracheophyta</taxon>
        <taxon>Spermatophyta</taxon>
        <taxon>Magnoliopsida</taxon>
        <taxon>eudicotyledons</taxon>
        <taxon>Gunneridae</taxon>
        <taxon>Pentapetalae</taxon>
        <taxon>rosids</taxon>
        <taxon>fabids</taxon>
        <taxon>Rosales</taxon>
        <taxon>Cannabaceae</taxon>
        <taxon>Cannabis</taxon>
    </lineage>
</organism>
<dbReference type="GO" id="GO:0008270">
    <property type="term" value="F:zinc ion binding"/>
    <property type="evidence" value="ECO:0007669"/>
    <property type="project" value="UniProtKB-KW"/>
</dbReference>
<feature type="domain" description="RING-type" evidence="5">
    <location>
        <begin position="194"/>
        <end position="232"/>
    </location>
</feature>
<dbReference type="GO" id="GO:0006511">
    <property type="term" value="P:ubiquitin-dependent protein catabolic process"/>
    <property type="evidence" value="ECO:0007669"/>
    <property type="project" value="TreeGrafter"/>
</dbReference>
<dbReference type="GO" id="GO:0140082">
    <property type="term" value="F:SUMO-ubiquitin ligase activity"/>
    <property type="evidence" value="ECO:0007669"/>
    <property type="project" value="TreeGrafter"/>
</dbReference>
<dbReference type="PROSITE" id="PS50089">
    <property type="entry name" value="ZF_RING_2"/>
    <property type="match status" value="1"/>
</dbReference>
<dbReference type="PANTHER" id="PTHR47094">
    <property type="entry name" value="ELFLESS, ISOFORM B"/>
    <property type="match status" value="1"/>
</dbReference>
<comment type="caution">
    <text evidence="6">The sequence shown here is derived from an EMBL/GenBank/DDBJ whole genome shotgun (WGS) entry which is preliminary data.</text>
</comment>
<dbReference type="OrthoDB" id="6105938at2759"/>
<dbReference type="AlphaFoldDB" id="A0A7J6FV16"/>
<keyword evidence="3" id="KW-0862">Zinc</keyword>
<dbReference type="SMART" id="SM00184">
    <property type="entry name" value="RING"/>
    <property type="match status" value="1"/>
</dbReference>
<evidence type="ECO:0000313" key="6">
    <source>
        <dbReference type="EMBL" id="KAF4374604.1"/>
    </source>
</evidence>
<evidence type="ECO:0000313" key="7">
    <source>
        <dbReference type="Proteomes" id="UP000583929"/>
    </source>
</evidence>
<dbReference type="EMBL" id="JAATIQ010000167">
    <property type="protein sequence ID" value="KAF4374604.1"/>
    <property type="molecule type" value="Genomic_DNA"/>
</dbReference>
<dbReference type="GO" id="GO:0061630">
    <property type="term" value="F:ubiquitin protein ligase activity"/>
    <property type="evidence" value="ECO:0007669"/>
    <property type="project" value="InterPro"/>
</dbReference>
<keyword evidence="1" id="KW-0479">Metal-binding</keyword>
<dbReference type="GO" id="GO:0032183">
    <property type="term" value="F:SUMO binding"/>
    <property type="evidence" value="ECO:0007669"/>
    <property type="project" value="TreeGrafter"/>
</dbReference>
<proteinExistence type="predicted"/>
<protein>
    <recommendedName>
        <fullName evidence="5">RING-type domain-containing protein</fullName>
    </recommendedName>
</protein>
<reference evidence="6 7" key="1">
    <citation type="journal article" date="2020" name="bioRxiv">
        <title>Sequence and annotation of 42 cannabis genomes reveals extensive copy number variation in cannabinoid synthesis and pathogen resistance genes.</title>
        <authorList>
            <person name="Mckernan K.J."/>
            <person name="Helbert Y."/>
            <person name="Kane L.T."/>
            <person name="Ebling H."/>
            <person name="Zhang L."/>
            <person name="Liu B."/>
            <person name="Eaton Z."/>
            <person name="Mclaughlin S."/>
            <person name="Kingan S."/>
            <person name="Baybayan P."/>
            <person name="Concepcion G."/>
            <person name="Jordan M."/>
            <person name="Riva A."/>
            <person name="Barbazuk W."/>
            <person name="Harkins T."/>
        </authorList>
    </citation>
    <scope>NUCLEOTIDE SEQUENCE [LARGE SCALE GENOMIC DNA]</scope>
    <source>
        <strain evidence="7">cv. Jamaican Lion 4</strain>
        <tissue evidence="6">Leaf</tissue>
    </source>
</reference>
<dbReference type="InterPro" id="IPR017907">
    <property type="entry name" value="Znf_RING_CS"/>
</dbReference>
<dbReference type="Proteomes" id="UP000583929">
    <property type="component" value="Unassembled WGS sequence"/>
</dbReference>
<dbReference type="InterPro" id="IPR001841">
    <property type="entry name" value="Znf_RING"/>
</dbReference>
<dbReference type="SUPFAM" id="SSF57850">
    <property type="entry name" value="RING/U-box"/>
    <property type="match status" value="1"/>
</dbReference>
<evidence type="ECO:0000256" key="3">
    <source>
        <dbReference type="ARBA" id="ARBA00022833"/>
    </source>
</evidence>
<dbReference type="GO" id="GO:0033768">
    <property type="term" value="C:SUMO-targeted ubiquitin ligase complex"/>
    <property type="evidence" value="ECO:0007669"/>
    <property type="project" value="TreeGrafter"/>
</dbReference>
<evidence type="ECO:0000256" key="4">
    <source>
        <dbReference type="PROSITE-ProRule" id="PRU00175"/>
    </source>
</evidence>
<evidence type="ECO:0000259" key="5">
    <source>
        <dbReference type="PROSITE" id="PS50089"/>
    </source>
</evidence>
<dbReference type="Gene3D" id="3.30.40.10">
    <property type="entry name" value="Zinc/RING finger domain, C3HC4 (zinc finger)"/>
    <property type="match status" value="1"/>
</dbReference>
<accession>A0A7J6FV16</accession>
<dbReference type="Pfam" id="PF13639">
    <property type="entry name" value="zf-RING_2"/>
    <property type="match status" value="1"/>
</dbReference>
<keyword evidence="7" id="KW-1185">Reference proteome</keyword>
<evidence type="ECO:0000256" key="2">
    <source>
        <dbReference type="ARBA" id="ARBA00022771"/>
    </source>
</evidence>
<dbReference type="InterPro" id="IPR049627">
    <property type="entry name" value="SLX8"/>
</dbReference>